<dbReference type="InterPro" id="IPR036271">
    <property type="entry name" value="Tet_transcr_reg_TetR-rel_C_sf"/>
</dbReference>
<organism evidence="8">
    <name type="scientific">Variovorax paradoxus</name>
    <dbReference type="NCBI Taxonomy" id="34073"/>
    <lineage>
        <taxon>Bacteria</taxon>
        <taxon>Pseudomonadati</taxon>
        <taxon>Pseudomonadota</taxon>
        <taxon>Betaproteobacteria</taxon>
        <taxon>Burkholderiales</taxon>
        <taxon>Comamonadaceae</taxon>
        <taxon>Variovorax</taxon>
    </lineage>
</organism>
<gene>
    <name evidence="8" type="primary">tetR_3</name>
    <name evidence="8" type="ORF">VVAX_04282</name>
</gene>
<dbReference type="InterPro" id="IPR009057">
    <property type="entry name" value="Homeodomain-like_sf"/>
</dbReference>
<dbReference type="PROSITE" id="PS01081">
    <property type="entry name" value="HTH_TETR_1"/>
    <property type="match status" value="1"/>
</dbReference>
<dbReference type="InterPro" id="IPR003012">
    <property type="entry name" value="Tet_transcr_reg_TetR"/>
</dbReference>
<dbReference type="Pfam" id="PF02909">
    <property type="entry name" value="TetR_C_1"/>
    <property type="match status" value="1"/>
</dbReference>
<evidence type="ECO:0000256" key="4">
    <source>
        <dbReference type="ARBA" id="ARBA00023125"/>
    </source>
</evidence>
<dbReference type="PANTHER" id="PTHR30055">
    <property type="entry name" value="HTH-TYPE TRANSCRIPTIONAL REGULATOR RUTR"/>
    <property type="match status" value="1"/>
</dbReference>
<dbReference type="RefSeq" id="WP_339091820.1">
    <property type="nucleotide sequence ID" value="NZ_LR743507.1"/>
</dbReference>
<keyword evidence="2" id="KW-0678">Repressor</keyword>
<accession>A0A679J2I2</accession>
<dbReference type="GO" id="GO:0045892">
    <property type="term" value="P:negative regulation of DNA-templated transcription"/>
    <property type="evidence" value="ECO:0007669"/>
    <property type="project" value="InterPro"/>
</dbReference>
<name>A0A679J2I2_VARPD</name>
<evidence type="ECO:0000256" key="5">
    <source>
        <dbReference type="ARBA" id="ARBA00023163"/>
    </source>
</evidence>
<evidence type="ECO:0000256" key="2">
    <source>
        <dbReference type="ARBA" id="ARBA00022491"/>
    </source>
</evidence>
<dbReference type="InterPro" id="IPR001647">
    <property type="entry name" value="HTH_TetR"/>
</dbReference>
<feature type="DNA-binding region" description="H-T-H motif" evidence="6">
    <location>
        <begin position="25"/>
        <end position="44"/>
    </location>
</feature>
<dbReference type="AlphaFoldDB" id="A0A679J2I2"/>
<comment type="function">
    <text evidence="1">TetR is the repressor of the tetracycline resistance element; its N-terminal region forms a helix-turn-helix structure and binds DNA. Binding of tetracycline to TetR reduces the repressor affinity for the tetracycline resistance gene (tetA) promoter operator sites.</text>
</comment>
<protein>
    <submittedName>
        <fullName evidence="8">Tetracycline repressor protein class G</fullName>
    </submittedName>
</protein>
<dbReference type="SUPFAM" id="SSF46689">
    <property type="entry name" value="Homeodomain-like"/>
    <property type="match status" value="1"/>
</dbReference>
<evidence type="ECO:0000256" key="3">
    <source>
        <dbReference type="ARBA" id="ARBA00023015"/>
    </source>
</evidence>
<dbReference type="PROSITE" id="PS50977">
    <property type="entry name" value="HTH_TETR_2"/>
    <property type="match status" value="1"/>
</dbReference>
<dbReference type="GO" id="GO:0003700">
    <property type="term" value="F:DNA-binding transcription factor activity"/>
    <property type="evidence" value="ECO:0007669"/>
    <property type="project" value="TreeGrafter"/>
</dbReference>
<sequence length="212" mass="23284">MRIQRDQIIATALVLLDETGLEGLTMRALAQVLRVQAPSLYWHFPNKKALIDGMADALVEGVARAPATDVPWQEAIRTVGQELRQGLLAHRDGARVYAGTYVASDNTLRMGEAMTAPLLRAGASPQLAAWGSFSMMYYVLGFVMEEQALEPDEAIDAVDNQPSLLAMTKDRFPSVFACAEALFHTDFEERFALGLDIFIAGLADRIKAKKRA</sequence>
<evidence type="ECO:0000256" key="6">
    <source>
        <dbReference type="PROSITE-ProRule" id="PRU00335"/>
    </source>
</evidence>
<keyword evidence="3" id="KW-0805">Transcription regulation</keyword>
<dbReference type="SUPFAM" id="SSF48498">
    <property type="entry name" value="Tetracyclin repressor-like, C-terminal domain"/>
    <property type="match status" value="1"/>
</dbReference>
<dbReference type="GO" id="GO:0000976">
    <property type="term" value="F:transcription cis-regulatory region binding"/>
    <property type="evidence" value="ECO:0007669"/>
    <property type="project" value="TreeGrafter"/>
</dbReference>
<dbReference type="Gene3D" id="1.10.357.10">
    <property type="entry name" value="Tetracycline Repressor, domain 2"/>
    <property type="match status" value="1"/>
</dbReference>
<dbReference type="GO" id="GO:0046677">
    <property type="term" value="P:response to antibiotic"/>
    <property type="evidence" value="ECO:0007669"/>
    <property type="project" value="InterPro"/>
</dbReference>
<dbReference type="PRINTS" id="PR00400">
    <property type="entry name" value="TETREPRESSOR"/>
</dbReference>
<dbReference type="InterPro" id="IPR050109">
    <property type="entry name" value="HTH-type_TetR-like_transc_reg"/>
</dbReference>
<proteinExistence type="predicted"/>
<dbReference type="InterPro" id="IPR023772">
    <property type="entry name" value="DNA-bd_HTH_TetR-type_CS"/>
</dbReference>
<dbReference type="Gene3D" id="1.10.10.60">
    <property type="entry name" value="Homeodomain-like"/>
    <property type="match status" value="1"/>
</dbReference>
<dbReference type="InterPro" id="IPR004111">
    <property type="entry name" value="Repressor_TetR_C"/>
</dbReference>
<dbReference type="Pfam" id="PF00440">
    <property type="entry name" value="TetR_N"/>
    <property type="match status" value="1"/>
</dbReference>
<evidence type="ECO:0000256" key="1">
    <source>
        <dbReference type="ARBA" id="ARBA00002856"/>
    </source>
</evidence>
<evidence type="ECO:0000313" key="8">
    <source>
        <dbReference type="EMBL" id="CAA2107535.1"/>
    </source>
</evidence>
<dbReference type="PRINTS" id="PR00455">
    <property type="entry name" value="HTHTETR"/>
</dbReference>
<dbReference type="PANTHER" id="PTHR30055:SF151">
    <property type="entry name" value="TRANSCRIPTIONAL REGULATORY PROTEIN"/>
    <property type="match status" value="1"/>
</dbReference>
<keyword evidence="4 6" id="KW-0238">DNA-binding</keyword>
<dbReference type="EMBL" id="LR743507">
    <property type="protein sequence ID" value="CAA2107535.1"/>
    <property type="molecule type" value="Genomic_DNA"/>
</dbReference>
<keyword evidence="5" id="KW-0804">Transcription</keyword>
<reference evidence="8" key="1">
    <citation type="submission" date="2019-12" db="EMBL/GenBank/DDBJ databases">
        <authorList>
            <person name="Cremers G."/>
        </authorList>
    </citation>
    <scope>NUCLEOTIDE SEQUENCE</scope>
    <source>
        <strain evidence="8">Vvax</strain>
    </source>
</reference>
<feature type="domain" description="HTH tetR-type" evidence="7">
    <location>
        <begin position="2"/>
        <end position="62"/>
    </location>
</feature>
<evidence type="ECO:0000259" key="7">
    <source>
        <dbReference type="PROSITE" id="PS50977"/>
    </source>
</evidence>